<evidence type="ECO:0000313" key="1">
    <source>
        <dbReference type="EMBL" id="KAK2769412.1"/>
    </source>
</evidence>
<dbReference type="Proteomes" id="UP001281614">
    <property type="component" value="Unassembled WGS sequence"/>
</dbReference>
<keyword evidence="2" id="KW-1185">Reference proteome</keyword>
<organism evidence="1 2">
    <name type="scientific">Colletotrichum kahawae</name>
    <name type="common">Coffee berry disease fungus</name>
    <dbReference type="NCBI Taxonomy" id="34407"/>
    <lineage>
        <taxon>Eukaryota</taxon>
        <taxon>Fungi</taxon>
        <taxon>Dikarya</taxon>
        <taxon>Ascomycota</taxon>
        <taxon>Pezizomycotina</taxon>
        <taxon>Sordariomycetes</taxon>
        <taxon>Hypocreomycetidae</taxon>
        <taxon>Glomerellales</taxon>
        <taxon>Glomerellaceae</taxon>
        <taxon>Colletotrichum</taxon>
        <taxon>Colletotrichum gloeosporioides species complex</taxon>
    </lineage>
</organism>
<protein>
    <submittedName>
        <fullName evidence="1">Uncharacterized protein</fullName>
    </submittedName>
</protein>
<sequence length="47" mass="5190">MPPPSPRLLGARHDRQLGAFRILFPCDVDEAIFVALARSILPCRVSS</sequence>
<dbReference type="AlphaFoldDB" id="A0AAD9YJZ3"/>
<dbReference type="EMBL" id="VYYT01000112">
    <property type="protein sequence ID" value="KAK2769412.1"/>
    <property type="molecule type" value="Genomic_DNA"/>
</dbReference>
<accession>A0AAD9YJZ3</accession>
<reference evidence="1" key="1">
    <citation type="submission" date="2023-02" db="EMBL/GenBank/DDBJ databases">
        <title>Colletotrichum kahawae CIFC_Que2 genome sequencing and assembly.</title>
        <authorList>
            <person name="Baroncelli R."/>
        </authorList>
    </citation>
    <scope>NUCLEOTIDE SEQUENCE</scope>
    <source>
        <strain evidence="1">CIFC_Que2</strain>
    </source>
</reference>
<name>A0AAD9YJZ3_COLKA</name>
<proteinExistence type="predicted"/>
<evidence type="ECO:0000313" key="2">
    <source>
        <dbReference type="Proteomes" id="UP001281614"/>
    </source>
</evidence>
<gene>
    <name evidence="1" type="ORF">CKAH01_01019</name>
</gene>
<comment type="caution">
    <text evidence="1">The sequence shown here is derived from an EMBL/GenBank/DDBJ whole genome shotgun (WGS) entry which is preliminary data.</text>
</comment>